<dbReference type="RefSeq" id="WP_234859854.1">
    <property type="nucleotide sequence ID" value="NZ_JAKEVZ010000001.1"/>
</dbReference>
<accession>A0ABS9BQE3</accession>
<evidence type="ECO:0000313" key="1">
    <source>
        <dbReference type="EMBL" id="MCF1749685.1"/>
    </source>
</evidence>
<evidence type="ECO:0000313" key="2">
    <source>
        <dbReference type="Proteomes" id="UP001201449"/>
    </source>
</evidence>
<gene>
    <name evidence="1" type="ORF">L0U89_01275</name>
</gene>
<protein>
    <recommendedName>
        <fullName evidence="3">TolB-like 6-blade propeller-like</fullName>
    </recommendedName>
</protein>
<sequence>MFQRNILPLLFLICTFFVVSCELKEDSDIEVPEKWEKVRGFEEGLFDAREIDGKLYTASWTRIYPDASIQGPNNFVDLSPFLRAMFPYKLPITDKLIAVVNPTQLTILPSDDPKPENALVMNMKDIDPDFLEFHFSINAGDDKIAILSDGSIIVPYRSRFDDRINNTPDFLLVKTAVDGGRVVLLETKLIKDEYFDRSVTIYNMKAFGSFTRVAIGDKTFDIDPAGNMELRFEEISKSVEVDGEIFAFAMTSPYENPQIHVYKSDLTGKNNQLIATYDSSNISLSDNLVLSQITGNLYSVNGVILVQSAWWIYKLSMDGQQLVLTRLENNGLENSDITSITLLGDSKVFVTAVCHNNEVFYNCGGFIKSLDNFFNPLESNPR</sequence>
<dbReference type="Proteomes" id="UP001201449">
    <property type="component" value="Unassembled WGS sequence"/>
</dbReference>
<comment type="caution">
    <text evidence="1">The sequence shown here is derived from an EMBL/GenBank/DDBJ whole genome shotgun (WGS) entry which is preliminary data.</text>
</comment>
<dbReference type="EMBL" id="JAKEVZ010000001">
    <property type="protein sequence ID" value="MCF1749685.1"/>
    <property type="molecule type" value="Genomic_DNA"/>
</dbReference>
<reference evidence="1 2" key="1">
    <citation type="submission" date="2022-01" db="EMBL/GenBank/DDBJ databases">
        <title>Mariniradius saccharolyticus sp. nov., isolated from sediment of a river.</title>
        <authorList>
            <person name="Liu H."/>
        </authorList>
    </citation>
    <scope>NUCLEOTIDE SEQUENCE [LARGE SCALE GENOMIC DNA]</scope>
    <source>
        <strain evidence="1 2">RY-2</strain>
    </source>
</reference>
<name>A0ABS9BQE3_9BACT</name>
<proteinExistence type="predicted"/>
<keyword evidence="2" id="KW-1185">Reference proteome</keyword>
<organism evidence="1 2">
    <name type="scientific">Mariniradius sediminis</name>
    <dbReference type="NCBI Taxonomy" id="2909237"/>
    <lineage>
        <taxon>Bacteria</taxon>
        <taxon>Pseudomonadati</taxon>
        <taxon>Bacteroidota</taxon>
        <taxon>Cytophagia</taxon>
        <taxon>Cytophagales</taxon>
        <taxon>Cyclobacteriaceae</taxon>
        <taxon>Mariniradius</taxon>
    </lineage>
</organism>
<dbReference type="PROSITE" id="PS51257">
    <property type="entry name" value="PROKAR_LIPOPROTEIN"/>
    <property type="match status" value="1"/>
</dbReference>
<evidence type="ECO:0008006" key="3">
    <source>
        <dbReference type="Google" id="ProtNLM"/>
    </source>
</evidence>